<dbReference type="PANTHER" id="PTHR10416">
    <property type="entry name" value="DNA POLYMERASE DELTA SUBUNIT 2"/>
    <property type="match status" value="1"/>
</dbReference>
<dbReference type="EMBL" id="KK118843">
    <property type="protein sequence ID" value="KFM73979.1"/>
    <property type="molecule type" value="Genomic_DNA"/>
</dbReference>
<dbReference type="Proteomes" id="UP000054359">
    <property type="component" value="Unassembled WGS sequence"/>
</dbReference>
<dbReference type="Gene3D" id="3.60.21.50">
    <property type="match status" value="1"/>
</dbReference>
<dbReference type="PANTHER" id="PTHR10416:SF0">
    <property type="entry name" value="DNA POLYMERASE DELTA SUBUNIT 2"/>
    <property type="match status" value="1"/>
</dbReference>
<organism evidence="4 5">
    <name type="scientific">Stegodyphus mimosarum</name>
    <name type="common">African social velvet spider</name>
    <dbReference type="NCBI Taxonomy" id="407821"/>
    <lineage>
        <taxon>Eukaryota</taxon>
        <taxon>Metazoa</taxon>
        <taxon>Ecdysozoa</taxon>
        <taxon>Arthropoda</taxon>
        <taxon>Chelicerata</taxon>
        <taxon>Arachnida</taxon>
        <taxon>Araneae</taxon>
        <taxon>Araneomorphae</taxon>
        <taxon>Entelegynae</taxon>
        <taxon>Eresoidea</taxon>
        <taxon>Eresidae</taxon>
        <taxon>Stegodyphus</taxon>
    </lineage>
</organism>
<dbReference type="InterPro" id="IPR007185">
    <property type="entry name" value="DNA_pol_a/d/e_bsu"/>
</dbReference>
<evidence type="ECO:0000256" key="1">
    <source>
        <dbReference type="ARBA" id="ARBA00006035"/>
    </source>
</evidence>
<keyword evidence="5" id="KW-1185">Reference proteome</keyword>
<dbReference type="GO" id="GO:0043625">
    <property type="term" value="C:delta DNA polymerase complex"/>
    <property type="evidence" value="ECO:0007669"/>
    <property type="project" value="TreeGrafter"/>
</dbReference>
<feature type="domain" description="DNA polymerase alpha/delta/epsilon subunit B" evidence="3">
    <location>
        <begin position="1"/>
        <end position="115"/>
    </location>
</feature>
<reference evidence="4 5" key="1">
    <citation type="submission" date="2013-11" db="EMBL/GenBank/DDBJ databases">
        <title>Genome sequencing of Stegodyphus mimosarum.</title>
        <authorList>
            <person name="Bechsgaard J."/>
        </authorList>
    </citation>
    <scope>NUCLEOTIDE SEQUENCE [LARGE SCALE GENOMIC DNA]</scope>
</reference>
<dbReference type="Pfam" id="PF04042">
    <property type="entry name" value="DNA_pol_E_B"/>
    <property type="match status" value="1"/>
</dbReference>
<dbReference type="GO" id="GO:0003677">
    <property type="term" value="F:DNA binding"/>
    <property type="evidence" value="ECO:0007669"/>
    <property type="project" value="InterPro"/>
</dbReference>
<name>A0A087U9E0_STEMI</name>
<protein>
    <submittedName>
        <fullName evidence="4">DNA polymerase delta subunit 2</fullName>
    </submittedName>
</protein>
<dbReference type="AlphaFoldDB" id="A0A087U9E0"/>
<evidence type="ECO:0000259" key="3">
    <source>
        <dbReference type="Pfam" id="PF04042"/>
    </source>
</evidence>
<accession>A0A087U9E0</accession>
<dbReference type="OMA" id="YSEANDQ"/>
<gene>
    <name evidence="4" type="ORF">X975_05005</name>
</gene>
<evidence type="ECO:0000313" key="4">
    <source>
        <dbReference type="EMBL" id="KFM73979.1"/>
    </source>
</evidence>
<evidence type="ECO:0000313" key="5">
    <source>
        <dbReference type="Proteomes" id="UP000054359"/>
    </source>
</evidence>
<keyword evidence="2" id="KW-0235">DNA replication</keyword>
<dbReference type="OrthoDB" id="3763at2759"/>
<proteinExistence type="inferred from homology"/>
<evidence type="ECO:0000256" key="2">
    <source>
        <dbReference type="ARBA" id="ARBA00022705"/>
    </source>
</evidence>
<sequence length="160" mass="18245">MPGEFDPANHLLPQQPLHPCMFPKSSKYSTFNVVTNPYHSIIDGVRFLGSSGQNIKDIKAYSKLSDALDIMEKTLDWGHICPTAPDTLNCYPYLDEDPFVLNEYPHIYFAGNMPKMDFRQYGKKPVLMVSVPKFQETYTATLINLRTLEVEPITFGHDLN</sequence>
<dbReference type="STRING" id="407821.A0A087U9E0"/>
<comment type="similarity">
    <text evidence="1">Belongs to the DNA polymerase delta/II small subunit family.</text>
</comment>
<dbReference type="GO" id="GO:0006271">
    <property type="term" value="P:DNA strand elongation involved in DNA replication"/>
    <property type="evidence" value="ECO:0007669"/>
    <property type="project" value="TreeGrafter"/>
</dbReference>
<dbReference type="InterPro" id="IPR024826">
    <property type="entry name" value="DNA_pol_delta/II_ssu"/>
</dbReference>
<feature type="non-terminal residue" evidence="4">
    <location>
        <position position="160"/>
    </location>
</feature>